<comment type="similarity">
    <text evidence="2">Belongs to the UQCRB/QCR7 family.</text>
</comment>
<evidence type="ECO:0000256" key="4">
    <source>
        <dbReference type="ARBA" id="ARBA00022660"/>
    </source>
</evidence>
<dbReference type="GO" id="GO:0045275">
    <property type="term" value="C:respiratory chain complex III"/>
    <property type="evidence" value="ECO:0007669"/>
    <property type="project" value="InterPro"/>
</dbReference>
<dbReference type="InParanoid" id="A0A2P6NCY9"/>
<dbReference type="OrthoDB" id="425749at2759"/>
<dbReference type="PANTHER" id="PTHR12022">
    <property type="entry name" value="UBIQUINOL-CYTOCHROME C REDUCTASE COMPLEX 14 KD PROTEIN"/>
    <property type="match status" value="1"/>
</dbReference>
<evidence type="ECO:0000256" key="7">
    <source>
        <dbReference type="ARBA" id="ARBA00023128"/>
    </source>
</evidence>
<evidence type="ECO:0000256" key="6">
    <source>
        <dbReference type="ARBA" id="ARBA00022982"/>
    </source>
</evidence>
<dbReference type="GO" id="GO:0006122">
    <property type="term" value="P:mitochondrial electron transport, ubiquinol to cytochrome c"/>
    <property type="evidence" value="ECO:0007669"/>
    <property type="project" value="InterPro"/>
</dbReference>
<evidence type="ECO:0000313" key="9">
    <source>
        <dbReference type="EMBL" id="PRP81810.1"/>
    </source>
</evidence>
<dbReference type="Proteomes" id="UP000241769">
    <property type="component" value="Unassembled WGS sequence"/>
</dbReference>
<evidence type="ECO:0000256" key="5">
    <source>
        <dbReference type="ARBA" id="ARBA00022792"/>
    </source>
</evidence>
<reference evidence="9 10" key="1">
    <citation type="journal article" date="2018" name="Genome Biol. Evol.">
        <title>Multiple Roots of Fruiting Body Formation in Amoebozoa.</title>
        <authorList>
            <person name="Hillmann F."/>
            <person name="Forbes G."/>
            <person name="Novohradska S."/>
            <person name="Ferling I."/>
            <person name="Riege K."/>
            <person name="Groth M."/>
            <person name="Westermann M."/>
            <person name="Marz M."/>
            <person name="Spaller T."/>
            <person name="Winckler T."/>
            <person name="Schaap P."/>
            <person name="Glockner G."/>
        </authorList>
    </citation>
    <scope>NUCLEOTIDE SEQUENCE [LARGE SCALE GENOMIC DNA]</scope>
    <source>
        <strain evidence="9 10">Jena</strain>
    </source>
</reference>
<accession>A0A2P6NCY9</accession>
<keyword evidence="6" id="KW-0249">Electron transport</keyword>
<dbReference type="FunCoup" id="A0A2P6NCY9">
    <property type="interactions" value="24"/>
</dbReference>
<dbReference type="Pfam" id="PF02271">
    <property type="entry name" value="UCR_14kD"/>
    <property type="match status" value="1"/>
</dbReference>
<dbReference type="GO" id="GO:0005743">
    <property type="term" value="C:mitochondrial inner membrane"/>
    <property type="evidence" value="ECO:0007669"/>
    <property type="project" value="UniProtKB-SubCell"/>
</dbReference>
<evidence type="ECO:0000256" key="2">
    <source>
        <dbReference type="ARBA" id="ARBA00008554"/>
    </source>
</evidence>
<evidence type="ECO:0000256" key="1">
    <source>
        <dbReference type="ARBA" id="ARBA00004443"/>
    </source>
</evidence>
<keyword evidence="8" id="KW-0472">Membrane</keyword>
<keyword evidence="5" id="KW-0999">Mitochondrion inner membrane</keyword>
<dbReference type="EMBL" id="MDYQ01000117">
    <property type="protein sequence ID" value="PRP81810.1"/>
    <property type="molecule type" value="Genomic_DNA"/>
</dbReference>
<protein>
    <submittedName>
        <fullName evidence="9">Cytochrome b-c1 complex subunit 7-like isoform 2</fullName>
    </submittedName>
</protein>
<keyword evidence="3" id="KW-0813">Transport</keyword>
<dbReference type="SUPFAM" id="SSF81524">
    <property type="entry name" value="14 kDa protein of cytochrome bc1 complex (Ubiquinol-cytochrome c reductase)"/>
    <property type="match status" value="1"/>
</dbReference>
<dbReference type="AlphaFoldDB" id="A0A2P6NCY9"/>
<comment type="caution">
    <text evidence="9">The sequence shown here is derived from an EMBL/GenBank/DDBJ whole genome shotgun (WGS) entry which is preliminary data.</text>
</comment>
<proteinExistence type="inferred from homology"/>
<dbReference type="PANTHER" id="PTHR12022:SF0">
    <property type="entry name" value="CYTOCHROME B-C1 COMPLEX SUBUNIT 7"/>
    <property type="match status" value="1"/>
</dbReference>
<comment type="subcellular location">
    <subcellularLocation>
        <location evidence="1">Mitochondrion inner membrane</location>
        <topology evidence="1">Peripheral membrane protein</topology>
        <orientation evidence="1">Matrix side</orientation>
    </subcellularLocation>
</comment>
<gene>
    <name evidence="9" type="ORF">PROFUN_10799</name>
</gene>
<dbReference type="Gene3D" id="1.10.1090.10">
    <property type="entry name" value="Cytochrome b-c1 complex subunit 7"/>
    <property type="match status" value="1"/>
</dbReference>
<evidence type="ECO:0000256" key="3">
    <source>
        <dbReference type="ARBA" id="ARBA00022448"/>
    </source>
</evidence>
<keyword evidence="10" id="KW-1185">Reference proteome</keyword>
<name>A0A2P6NCY9_9EUKA</name>
<keyword evidence="4" id="KW-0679">Respiratory chain</keyword>
<evidence type="ECO:0000313" key="10">
    <source>
        <dbReference type="Proteomes" id="UP000241769"/>
    </source>
</evidence>
<dbReference type="InterPro" id="IPR003197">
    <property type="entry name" value="QCR7"/>
</dbReference>
<dbReference type="STRING" id="1890364.A0A2P6NCY9"/>
<organism evidence="9 10">
    <name type="scientific">Planoprotostelium fungivorum</name>
    <dbReference type="NCBI Taxonomy" id="1890364"/>
    <lineage>
        <taxon>Eukaryota</taxon>
        <taxon>Amoebozoa</taxon>
        <taxon>Evosea</taxon>
        <taxon>Variosea</taxon>
        <taxon>Cavosteliida</taxon>
        <taxon>Cavosteliaceae</taxon>
        <taxon>Planoprotostelium</taxon>
    </lineage>
</organism>
<sequence>MAFNGLLKRAAETYRLHYDDLIKDSPDVNAALTRLAPETLQSRNRRLKIAFDLSMKGKRLPRESWPTEQEDQPYLRKHIDDVIRERKERAAFRK</sequence>
<evidence type="ECO:0000256" key="8">
    <source>
        <dbReference type="ARBA" id="ARBA00023136"/>
    </source>
</evidence>
<dbReference type="InterPro" id="IPR036544">
    <property type="entry name" value="QCR7_sf"/>
</dbReference>
<keyword evidence="7" id="KW-0496">Mitochondrion</keyword>